<evidence type="ECO:0000259" key="2">
    <source>
        <dbReference type="Pfam" id="PF04685"/>
    </source>
</evidence>
<proteinExistence type="predicted"/>
<dbReference type="InterPro" id="IPR052566">
    <property type="entry name" value="Non-lysos_glucosylceramidase"/>
</dbReference>
<dbReference type="InterPro" id="IPR006775">
    <property type="entry name" value="GH116_catalytic"/>
</dbReference>
<dbReference type="Pfam" id="PF04685">
    <property type="entry name" value="DUF608"/>
    <property type="match status" value="1"/>
</dbReference>
<reference evidence="5" key="1">
    <citation type="submission" date="2019-03" db="EMBL/GenBank/DDBJ databases">
        <title>Flavobacterium sp.</title>
        <authorList>
            <person name="Kim H."/>
        </authorList>
    </citation>
    <scope>NUCLEOTIDE SEQUENCE [LARGE SCALE GENOMIC DNA]</scope>
    <source>
        <strain evidence="5">GS13</strain>
    </source>
</reference>
<name>A0A4P6YDP7_9FLAO</name>
<dbReference type="InterPro" id="IPR006311">
    <property type="entry name" value="TAT_signal"/>
</dbReference>
<evidence type="ECO:0000259" key="3">
    <source>
        <dbReference type="Pfam" id="PF12215"/>
    </source>
</evidence>
<dbReference type="SUPFAM" id="SSF48208">
    <property type="entry name" value="Six-hairpin glycosidases"/>
    <property type="match status" value="1"/>
</dbReference>
<organism evidence="4 5">
    <name type="scientific">Flavobacterium nackdongense</name>
    <dbReference type="NCBI Taxonomy" id="2547394"/>
    <lineage>
        <taxon>Bacteria</taxon>
        <taxon>Pseudomonadati</taxon>
        <taxon>Bacteroidota</taxon>
        <taxon>Flavobacteriia</taxon>
        <taxon>Flavobacteriales</taxon>
        <taxon>Flavobacteriaceae</taxon>
        <taxon>Flavobacterium</taxon>
    </lineage>
</organism>
<dbReference type="Proteomes" id="UP000291124">
    <property type="component" value="Chromosome"/>
</dbReference>
<evidence type="ECO:0000313" key="5">
    <source>
        <dbReference type="Proteomes" id="UP000291124"/>
    </source>
</evidence>
<evidence type="ECO:0000313" key="4">
    <source>
        <dbReference type="EMBL" id="QBN18817.1"/>
    </source>
</evidence>
<feature type="domain" description="Glycosyl-hydrolase family 116 catalytic region" evidence="2">
    <location>
        <begin position="523"/>
        <end position="806"/>
    </location>
</feature>
<dbReference type="OrthoDB" id="1007311at2"/>
<dbReference type="GO" id="GO:0005975">
    <property type="term" value="P:carbohydrate metabolic process"/>
    <property type="evidence" value="ECO:0007669"/>
    <property type="project" value="InterPro"/>
</dbReference>
<evidence type="ECO:0008006" key="6">
    <source>
        <dbReference type="Google" id="ProtNLM"/>
    </source>
</evidence>
<dbReference type="GO" id="GO:0008422">
    <property type="term" value="F:beta-glucosidase activity"/>
    <property type="evidence" value="ECO:0007669"/>
    <property type="project" value="TreeGrafter"/>
</dbReference>
<dbReference type="PANTHER" id="PTHR12654">
    <property type="entry name" value="BILE ACID BETA-GLUCOSIDASE-RELATED"/>
    <property type="match status" value="1"/>
</dbReference>
<dbReference type="PROSITE" id="PS51318">
    <property type="entry name" value="TAT"/>
    <property type="match status" value="1"/>
</dbReference>
<dbReference type="Gene3D" id="1.50.10.10">
    <property type="match status" value="1"/>
</dbReference>
<sequence length="927" mass="103496">MPKNKTMSDSNKNTCDPNSGCCSPKEVEDTSTENGIQRRDFLKAMGLATGGVLIGFPAFGMSNSKSDYTIPIDKGLSPEWHKSLYERGIAEVYKGKELAYIGMPIGGICTGTVYLGGDGKLWLWDIFNETKEGIVDKTYKNWQGKKEIKPRDGANYIFQVAPEYPFEQGFGIRILQNDTVWNKNLDFKGFEDISFKGQYPMAEISYRDAKLPVNIDLQSFSPFVPLNIDESSYPATIMRFTVTNTSDKKATVELSGWLENAVLNNSENNKDLKLVNTIEKVAGNTTLFCSANTNSEVLKKQSDFGNMALTLYNSGKKSKAEAGIKINSTVLFPENEQNTAEAVHGEQLVGVLSKTVKLKPGKSKVITYIVSWYFPNLVLPQNKNSKGENKGRLYGKRFANAAAVTTAIAKNYDYLYQKTVAWKNCFYDDATLPHWFLNRTFLNTSILATETSFLLEDGRFWGWEGIGCCSGTCTHVWHYAQALGRIFPELEKNLRERTDFAVIDTTSGGIDFRGSLANKYAADGQAGIVLRAYRDYLISENNAAFLEKNWDNIKLSLQYLINLDAEEGGVANGTIFGEQHNTLDAEWYGNVPVITSLYLAALAASVEMAIAIKDTKAEKEYATILEAGKINIEKLFNGEFFIQNEDPKHKKAIGIGSGCYIDQVFGQSWAHQLGLGRLYNKEMINKSLESLWKYNFVPDMGALRDSISPKHNGRPYALAGDAGLVMCTWPLGGKRDDWEKHWQFGYFNEVMTGFEHQLASHYIWEDKLDYGLSLVKAVHERYGATKRNPYNEIECSDHYSRAMASYGAFIAACGFTYNGPKGQLGFTPKVNPENFKAAFTAAEGWGSLQQTRTATSQTNSLKLAYGKLKIQQIEVGLVIGKTPNSLKMSFNDKPLKTSFKNSENKIIVAFEPIEIKENEEIKVTIGL</sequence>
<dbReference type="KEGG" id="fnk:E1750_08370"/>
<dbReference type="InterPro" id="IPR024462">
    <property type="entry name" value="GH116_N"/>
</dbReference>
<protein>
    <recommendedName>
        <fullName evidence="6">Twin-arginine translocation signal domain-containing protein</fullName>
    </recommendedName>
</protein>
<gene>
    <name evidence="4" type="ORF">E1750_08370</name>
</gene>
<feature type="compositionally biased region" description="Polar residues" evidence="1">
    <location>
        <begin position="1"/>
        <end position="21"/>
    </location>
</feature>
<dbReference type="InterPro" id="IPR008928">
    <property type="entry name" value="6-hairpin_glycosidase_sf"/>
</dbReference>
<keyword evidence="5" id="KW-1185">Reference proteome</keyword>
<feature type="region of interest" description="Disordered" evidence="1">
    <location>
        <begin position="1"/>
        <end position="33"/>
    </location>
</feature>
<dbReference type="EMBL" id="CP037933">
    <property type="protein sequence ID" value="QBN18817.1"/>
    <property type="molecule type" value="Genomic_DNA"/>
</dbReference>
<dbReference type="InterPro" id="IPR012341">
    <property type="entry name" value="6hp_glycosidase-like_sf"/>
</dbReference>
<feature type="domain" description="Glycosyl-hydrolase family 116 N-terminal" evidence="3">
    <location>
        <begin position="102"/>
        <end position="413"/>
    </location>
</feature>
<dbReference type="Pfam" id="PF12215">
    <property type="entry name" value="Glyco_hydr_116N"/>
    <property type="match status" value="1"/>
</dbReference>
<dbReference type="AlphaFoldDB" id="A0A4P6YDP7"/>
<accession>A0A4P6YDP7</accession>
<evidence type="ECO:0000256" key="1">
    <source>
        <dbReference type="SAM" id="MobiDB-lite"/>
    </source>
</evidence>
<dbReference type="PANTHER" id="PTHR12654:SF0">
    <property type="entry name" value="NON-LYSOSOMAL GLUCOSYLCERAMIDASE"/>
    <property type="match status" value="1"/>
</dbReference>